<dbReference type="PANTHER" id="PTHR34614:SF2">
    <property type="entry name" value="TRANSPOSASE IS4-LIKE DOMAIN-CONTAINING PROTEIN"/>
    <property type="match status" value="1"/>
</dbReference>
<proteinExistence type="predicted"/>
<dbReference type="AlphaFoldDB" id="A0A1J5QUB1"/>
<organism evidence="1">
    <name type="scientific">mine drainage metagenome</name>
    <dbReference type="NCBI Taxonomy" id="410659"/>
    <lineage>
        <taxon>unclassified sequences</taxon>
        <taxon>metagenomes</taxon>
        <taxon>ecological metagenomes</taxon>
    </lineage>
</organism>
<name>A0A1J5QUB1_9ZZZZ</name>
<reference evidence="1" key="1">
    <citation type="submission" date="2016-10" db="EMBL/GenBank/DDBJ databases">
        <title>Sequence of Gallionella enrichment culture.</title>
        <authorList>
            <person name="Poehlein A."/>
            <person name="Muehling M."/>
            <person name="Daniel R."/>
        </authorList>
    </citation>
    <scope>NUCLEOTIDE SEQUENCE</scope>
</reference>
<dbReference type="EMBL" id="MLJW01001205">
    <property type="protein sequence ID" value="OIQ79485.1"/>
    <property type="molecule type" value="Genomic_DNA"/>
</dbReference>
<comment type="caution">
    <text evidence="1">The sequence shown here is derived from an EMBL/GenBank/DDBJ whole genome shotgun (WGS) entry which is preliminary data.</text>
</comment>
<sequence length="567" mass="63561">MTTNKLSVHIATTTRRVGDKVYHSHLLRHSFRENGKVRNVTVANLSMLPDAALDAIRLALKGEAVVPLERAFETLDAWPHGHVAAVVGMMRKLGLDRLLAVRPSREKAIALALVAGRVIHPGSKLSLSRHCRPDARLSTLGQVLEVEGATENEFYQAMDWLLERQDKIETALARKHLSRGCLVLYDVSGSYFEGKTCPLARHGYSRDHRPDRLQIVYGLLCNGEGCPVAIEVFEGNTGDPKTVGNQVKKLKERFGLEHVVLVGDRGMITETRIREDVEPAGLDYLTALRGPTIEKLCAAEVITASLFDQRGLAEIQHPDFPGERLIACFNPFTEEKRKRQRAELLELTDEKLRSVMRATVRKSRPLRGKGAIGIEAGKALAAYGMAKYYKVEIGEACFSWRRNQALIQFEAAADGIYVIRTKVPQESLKAEAARATYHSLSHVEWAFRSLKGLDLQIRPIHHRLEGRVRAHVFLCMLAYYVEWHLRKAWEPLLFDGEPQGIRNGKRRTRKTTEGLPIMTFKDLLADLGGLTRNQVRFTGASAAITLYSTPTPHQQKAFNLLTLSHIV</sequence>
<dbReference type="PANTHER" id="PTHR34614">
    <property type="match status" value="1"/>
</dbReference>
<dbReference type="InterPro" id="IPR047654">
    <property type="entry name" value="IS1634_transpos"/>
</dbReference>
<dbReference type="NCBIfam" id="NF033559">
    <property type="entry name" value="transpos_IS1634"/>
    <property type="match status" value="1"/>
</dbReference>
<protein>
    <submittedName>
        <fullName evidence="1">Uncharacterized protein</fullName>
    </submittedName>
</protein>
<accession>A0A1J5QUB1</accession>
<evidence type="ECO:0000313" key="1">
    <source>
        <dbReference type="EMBL" id="OIQ79485.1"/>
    </source>
</evidence>
<gene>
    <name evidence="1" type="ORF">GALL_387740</name>
</gene>